<keyword evidence="3" id="KW-1185">Reference proteome</keyword>
<dbReference type="Pfam" id="PF18758">
    <property type="entry name" value="KDZ"/>
    <property type="match status" value="1"/>
</dbReference>
<feature type="non-terminal residue" evidence="2">
    <location>
        <position position="1"/>
    </location>
</feature>
<dbReference type="InterPro" id="IPR040521">
    <property type="entry name" value="KDZ"/>
</dbReference>
<evidence type="ECO:0000313" key="3">
    <source>
        <dbReference type="Proteomes" id="UP000076532"/>
    </source>
</evidence>
<dbReference type="STRING" id="436010.A0A167VZM3"/>
<accession>A0A167VZM3</accession>
<dbReference type="Proteomes" id="UP000076532">
    <property type="component" value="Unassembled WGS sequence"/>
</dbReference>
<organism evidence="2 3">
    <name type="scientific">Athelia psychrophila</name>
    <dbReference type="NCBI Taxonomy" id="1759441"/>
    <lineage>
        <taxon>Eukaryota</taxon>
        <taxon>Fungi</taxon>
        <taxon>Dikarya</taxon>
        <taxon>Basidiomycota</taxon>
        <taxon>Agaricomycotina</taxon>
        <taxon>Agaricomycetes</taxon>
        <taxon>Agaricomycetidae</taxon>
        <taxon>Atheliales</taxon>
        <taxon>Atheliaceae</taxon>
        <taxon>Athelia</taxon>
    </lineage>
</organism>
<name>A0A167VZM3_9AGAM</name>
<proteinExistence type="predicted"/>
<dbReference type="AlphaFoldDB" id="A0A167VZM3"/>
<dbReference type="PANTHER" id="PTHR33096:SF1">
    <property type="entry name" value="CXC1-LIKE CYSTEINE CLUSTER ASSOCIATED WITH KDZ TRANSPOSASES DOMAIN-CONTAINING PROTEIN"/>
    <property type="match status" value="1"/>
</dbReference>
<evidence type="ECO:0000313" key="2">
    <source>
        <dbReference type="EMBL" id="KZP05539.1"/>
    </source>
</evidence>
<evidence type="ECO:0000259" key="1">
    <source>
        <dbReference type="Pfam" id="PF18803"/>
    </source>
</evidence>
<feature type="domain" description="CxC2-like cysteine cluster KDZ transposase-associated" evidence="1">
    <location>
        <begin position="81"/>
        <end position="186"/>
    </location>
</feature>
<sequence>HKWLAHRQDYVDEFLRLDGLGDCDGEPTCASCATALGLYRCKDCFGGCLLCGACAVSHHRLLPLHRILQHWSGTHFQDTSLYSLGLRVHLGHNGGSCPTPRSILDGFTVVDTSGIHSVAVVFCGCVGAPKNDVQLLRMQWFPGTTKDPRSAYTFDTLNTFHLLNLQGKLSLHDFYHSIHRKCDNIGVHEYKVRTPQPSFSTPVMRIWRHIKMVKRTGRGHDPKGVANTKMGQCAVECPVCPSPKWNLPEGWENAPAHKRQLIITIDANYRLKLKEKGLVADKPLGDGWSHFVQTAPYRAYIKLYGDYPNICDSELHAADHSTKRSSTAFRASGVGGVLCGRHTLVRKNGIGDLQEGERFANMDFIIFSAIYMSLVLLLTFSYDICCQWSRNLLKRVPQLPLPLQPPWHILRNTKLVIPKFHLHNHGLKCQLNFNLNFLRGSAQSDLEDPERYWAHSNPISMSTREMSEGSRHDTLSDHAGAWNWRKITNFGTSLLGQLRTSTRMQVAHRTAFENFNATLSPEVTGEFRVMVDEWDADKEKPNPYEEPVPTITLAAAHAEIILKEDEGNVQGDVHLHETSLSMFLCRGLDLEDIQRKLREQMSADKSTTLQKVELLERRNRLRHHIANWCEIQNVYMPGVASLRGASPSSSRAAHPEDEILWLPSALSSAQQLSACIPGLANKERRLRVGQAEDALHATRRQLRVTSTIIDFKRGQHAASQQLTTRTRNMMNVFRNKTLGFAARYNDAYNTLKSLDPGGEWTCRLRPLDIEKDLTLPRREEGDVEAEKRRRKERAAGENHRGMSWIWQAAIAPESTSSDSVSSPEGILDGGENSDVMHVEWAKTLARVDRWDEETELTCEEMRRVLETFHRRSKWWLAQRECRPTASAAVQKGIAAYASKQAAMYVTMAKFFAEKWYPFLVYKGVGSAEWPSEYIPTTYAPYKPTPKDLEEVVPWY</sequence>
<dbReference type="EMBL" id="KV417833">
    <property type="protein sequence ID" value="KZP05539.1"/>
    <property type="molecule type" value="Genomic_DNA"/>
</dbReference>
<dbReference type="Pfam" id="PF18803">
    <property type="entry name" value="CxC2"/>
    <property type="match status" value="1"/>
</dbReference>
<gene>
    <name evidence="2" type="ORF">FIBSPDRAFT_765733</name>
</gene>
<reference evidence="2 3" key="1">
    <citation type="journal article" date="2016" name="Mol. Biol. Evol.">
        <title>Comparative Genomics of Early-Diverging Mushroom-Forming Fungi Provides Insights into the Origins of Lignocellulose Decay Capabilities.</title>
        <authorList>
            <person name="Nagy L.G."/>
            <person name="Riley R."/>
            <person name="Tritt A."/>
            <person name="Adam C."/>
            <person name="Daum C."/>
            <person name="Floudas D."/>
            <person name="Sun H."/>
            <person name="Yadav J.S."/>
            <person name="Pangilinan J."/>
            <person name="Larsson K.H."/>
            <person name="Matsuura K."/>
            <person name="Barry K."/>
            <person name="Labutti K."/>
            <person name="Kuo R."/>
            <person name="Ohm R.A."/>
            <person name="Bhattacharya S.S."/>
            <person name="Shirouzu T."/>
            <person name="Yoshinaga Y."/>
            <person name="Martin F.M."/>
            <person name="Grigoriev I.V."/>
            <person name="Hibbett D.S."/>
        </authorList>
    </citation>
    <scope>NUCLEOTIDE SEQUENCE [LARGE SCALE GENOMIC DNA]</scope>
    <source>
        <strain evidence="2 3">CBS 109695</strain>
    </source>
</reference>
<dbReference type="PANTHER" id="PTHR33096">
    <property type="entry name" value="CXC2 DOMAIN-CONTAINING PROTEIN"/>
    <property type="match status" value="1"/>
</dbReference>
<protein>
    <recommendedName>
        <fullName evidence="1">CxC2-like cysteine cluster KDZ transposase-associated domain-containing protein</fullName>
    </recommendedName>
</protein>
<dbReference type="OrthoDB" id="3261436at2759"/>
<dbReference type="InterPro" id="IPR041457">
    <property type="entry name" value="CxC2_KDZ-assoc"/>
</dbReference>